<reference evidence="1" key="1">
    <citation type="submission" date="2015-11" db="EMBL/GenBank/DDBJ databases">
        <title>De novo transcriptome assembly of four potential Pierce s Disease insect vectors from Arizona vineyards.</title>
        <authorList>
            <person name="Tassone E.E."/>
        </authorList>
    </citation>
    <scope>NUCLEOTIDE SEQUENCE</scope>
</reference>
<dbReference type="EMBL" id="GECZ01016169">
    <property type="protein sequence ID" value="JAS53600.1"/>
    <property type="molecule type" value="Transcribed_RNA"/>
</dbReference>
<feature type="non-terminal residue" evidence="1">
    <location>
        <position position="1"/>
    </location>
</feature>
<proteinExistence type="predicted"/>
<evidence type="ECO:0000313" key="1">
    <source>
        <dbReference type="EMBL" id="JAS53600.1"/>
    </source>
</evidence>
<sequence>SIYIRVFVLQSSARCGLSAQLWEIYPGERATQSAPLYPQMSSLEYTEPLWCEQTQDMSGYVLPDIISPPLDEQFQFNFSTAQTEHDFDLQNSGNPSTEELLLREQTKVLCEDTITFDNNSNYSDLHTKMKAWLPKISAVEIDEFATTNLISGNGCFPPCTDTETLQTLPQPPRE</sequence>
<organism evidence="1">
    <name type="scientific">Cuerna arida</name>
    <dbReference type="NCBI Taxonomy" id="1464854"/>
    <lineage>
        <taxon>Eukaryota</taxon>
        <taxon>Metazoa</taxon>
        <taxon>Ecdysozoa</taxon>
        <taxon>Arthropoda</taxon>
        <taxon>Hexapoda</taxon>
        <taxon>Insecta</taxon>
        <taxon>Pterygota</taxon>
        <taxon>Neoptera</taxon>
        <taxon>Paraneoptera</taxon>
        <taxon>Hemiptera</taxon>
        <taxon>Auchenorrhyncha</taxon>
        <taxon>Membracoidea</taxon>
        <taxon>Cicadellidae</taxon>
        <taxon>Cicadellinae</taxon>
        <taxon>Proconiini</taxon>
        <taxon>Cuerna</taxon>
    </lineage>
</organism>
<protein>
    <submittedName>
        <fullName evidence="1">Uncharacterized protein</fullName>
    </submittedName>
</protein>
<name>A0A1B6FTR7_9HEMI</name>
<feature type="non-terminal residue" evidence="1">
    <location>
        <position position="174"/>
    </location>
</feature>
<gene>
    <name evidence="1" type="ORF">g.31831</name>
</gene>
<accession>A0A1B6FTR7</accession>
<dbReference type="AlphaFoldDB" id="A0A1B6FTR7"/>